<dbReference type="NCBIfam" id="NF005317">
    <property type="entry name" value="PRK06851.1-1"/>
    <property type="match status" value="1"/>
</dbReference>
<organism evidence="1 2">
    <name type="scientific">Bacillus gaemokensis</name>
    <dbReference type="NCBI Taxonomy" id="574375"/>
    <lineage>
        <taxon>Bacteria</taxon>
        <taxon>Bacillati</taxon>
        <taxon>Bacillota</taxon>
        <taxon>Bacilli</taxon>
        <taxon>Bacillales</taxon>
        <taxon>Bacillaceae</taxon>
        <taxon>Bacillus</taxon>
        <taxon>Bacillus cereus group</taxon>
    </lineage>
</organism>
<dbReference type="AlphaFoldDB" id="A0A073KAV0"/>
<accession>A0A073KAV0</accession>
<dbReference type="eggNOG" id="COG0552">
    <property type="taxonomic scope" value="Bacteria"/>
</dbReference>
<comment type="caution">
    <text evidence="1">The sequence shown here is derived from an EMBL/GenBank/DDBJ whole genome shotgun (WGS) entry which is preliminary data.</text>
</comment>
<proteinExistence type="predicted"/>
<dbReference type="STRING" id="574375.AZF08_18770"/>
<evidence type="ECO:0000313" key="1">
    <source>
        <dbReference type="EMBL" id="KEK24399.1"/>
    </source>
</evidence>
<gene>
    <name evidence="1" type="ORF">BAGA_27040</name>
</gene>
<dbReference type="EMBL" id="JOTM01000007">
    <property type="protein sequence ID" value="KEK24399.1"/>
    <property type="molecule type" value="Genomic_DNA"/>
</dbReference>
<sequence>MTGKVLNYYAGGNTARGFYSLYEESLSGLERLYILKGGPGTGKSSLMKAIGREWTGKGYDIELLHCSSDNKSIDGVIIPKLKVGIVDGTSPHVIEPKMPGVIEEYVNLGVAWDSEKLRKHKDEIARYISEASRAFQSAYACFKEALAIHDDWEKIYIDNIDFQKANELTIQLIQKLFADEKGKKAIVKHRFLGAATPKGAVDFVPNLTETIPHRYFIKGRPGSGKSTMLKKLAAAAEEKGFEVEVYHCGFDPNSLDMIIVRELGFAIFDSTAPHEYFPSREGDEIIDMYDLIVAPGTDEKYATEIRDVSIQYKTKMNEAMSFLAKAKAVRDKLERIYITAMDFSKVDAYKNEIQKEFERIAAIVAQNQK</sequence>
<name>A0A073KAV0_9BACI</name>
<dbReference type="SUPFAM" id="SSF52540">
    <property type="entry name" value="P-loop containing nucleoside triphosphate hydrolases"/>
    <property type="match status" value="2"/>
</dbReference>
<dbReference type="RefSeq" id="WP_033674479.1">
    <property type="nucleotide sequence ID" value="NZ_JOTM01000007.1"/>
</dbReference>
<evidence type="ECO:0000313" key="2">
    <source>
        <dbReference type="Proteomes" id="UP000027778"/>
    </source>
</evidence>
<evidence type="ECO:0008006" key="3">
    <source>
        <dbReference type="Google" id="ProtNLM"/>
    </source>
</evidence>
<dbReference type="InterPro" id="IPR027417">
    <property type="entry name" value="P-loop_NTPase"/>
</dbReference>
<protein>
    <recommendedName>
        <fullName evidence="3">ATPase</fullName>
    </recommendedName>
</protein>
<dbReference type="Gene3D" id="3.40.50.300">
    <property type="entry name" value="P-loop containing nucleotide triphosphate hydrolases"/>
    <property type="match status" value="1"/>
</dbReference>
<keyword evidence="2" id="KW-1185">Reference proteome</keyword>
<dbReference type="Proteomes" id="UP000027778">
    <property type="component" value="Unassembled WGS sequence"/>
</dbReference>
<reference evidence="1 2" key="1">
    <citation type="submission" date="2014-06" db="EMBL/GenBank/DDBJ databases">
        <title>Draft genome sequence of Bacillus gaemokensis JCM 15801 (MCCC 1A00707).</title>
        <authorList>
            <person name="Lai Q."/>
            <person name="Liu Y."/>
            <person name="Shao Z."/>
        </authorList>
    </citation>
    <scope>NUCLEOTIDE SEQUENCE [LARGE SCALE GENOMIC DNA]</scope>
    <source>
        <strain evidence="1 2">JCM 15801</strain>
    </source>
</reference>
<dbReference type="OrthoDB" id="9781752at2"/>